<comment type="caution">
    <text evidence="2">The sequence shown here is derived from an EMBL/GenBank/DDBJ whole genome shotgun (WGS) entry which is preliminary data.</text>
</comment>
<evidence type="ECO:0000313" key="2">
    <source>
        <dbReference type="EMBL" id="OWR55194.1"/>
    </source>
</evidence>
<sequence>MEQSTKTWKLRNEYVRGSFKEAPVVDKVIEKRLRWYSHVQRRPEDHMAKNALNLPTTERKRGRPPGSLLTTVQKDLNEKDLNKALATNRPL</sequence>
<dbReference type="Proteomes" id="UP000007151">
    <property type="component" value="Unassembled WGS sequence"/>
</dbReference>
<dbReference type="KEGG" id="dpl:KGM_205613"/>
<keyword evidence="2" id="KW-0648">Protein biosynthesis</keyword>
<keyword evidence="2" id="KW-0251">Elongation factor</keyword>
<organism evidence="2 3">
    <name type="scientific">Danaus plexippus plexippus</name>
    <dbReference type="NCBI Taxonomy" id="278856"/>
    <lineage>
        <taxon>Eukaryota</taxon>
        <taxon>Metazoa</taxon>
        <taxon>Ecdysozoa</taxon>
        <taxon>Arthropoda</taxon>
        <taxon>Hexapoda</taxon>
        <taxon>Insecta</taxon>
        <taxon>Pterygota</taxon>
        <taxon>Neoptera</taxon>
        <taxon>Endopterygota</taxon>
        <taxon>Lepidoptera</taxon>
        <taxon>Glossata</taxon>
        <taxon>Ditrysia</taxon>
        <taxon>Papilionoidea</taxon>
        <taxon>Nymphalidae</taxon>
        <taxon>Danainae</taxon>
        <taxon>Danaini</taxon>
        <taxon>Danaina</taxon>
        <taxon>Danaus</taxon>
        <taxon>Danaus</taxon>
    </lineage>
</organism>
<dbReference type="InParanoid" id="A0A212FN67"/>
<dbReference type="AlphaFoldDB" id="A0A212FN67"/>
<proteinExistence type="predicted"/>
<dbReference type="EMBL" id="AGBW02006772">
    <property type="protein sequence ID" value="OWR55194.1"/>
    <property type="molecule type" value="Genomic_DNA"/>
</dbReference>
<name>A0A212FN67_DANPL</name>
<accession>A0A212FN67</accession>
<feature type="region of interest" description="Disordered" evidence="1">
    <location>
        <begin position="46"/>
        <end position="73"/>
    </location>
</feature>
<dbReference type="GO" id="GO:0003746">
    <property type="term" value="F:translation elongation factor activity"/>
    <property type="evidence" value="ECO:0007669"/>
    <property type="project" value="UniProtKB-KW"/>
</dbReference>
<evidence type="ECO:0000256" key="1">
    <source>
        <dbReference type="SAM" id="MobiDB-lite"/>
    </source>
</evidence>
<protein>
    <submittedName>
        <fullName evidence="2">Elongation factor 1-alpha</fullName>
    </submittedName>
</protein>
<reference evidence="2 3" key="1">
    <citation type="journal article" date="2011" name="Cell">
        <title>The monarch butterfly genome yields insights into long-distance migration.</title>
        <authorList>
            <person name="Zhan S."/>
            <person name="Merlin C."/>
            <person name="Boore J.L."/>
            <person name="Reppert S.M."/>
        </authorList>
    </citation>
    <scope>NUCLEOTIDE SEQUENCE [LARGE SCALE GENOMIC DNA]</scope>
    <source>
        <strain evidence="2">F-2</strain>
    </source>
</reference>
<gene>
    <name evidence="2" type="ORF">KGM_205613</name>
</gene>
<evidence type="ECO:0000313" key="3">
    <source>
        <dbReference type="Proteomes" id="UP000007151"/>
    </source>
</evidence>
<keyword evidence="3" id="KW-1185">Reference proteome</keyword>